<dbReference type="EMBL" id="UINC01128029">
    <property type="protein sequence ID" value="SVD07530.1"/>
    <property type="molecule type" value="Genomic_DNA"/>
</dbReference>
<feature type="non-terminal residue" evidence="1">
    <location>
        <position position="103"/>
    </location>
</feature>
<accession>A0A382SC54</accession>
<evidence type="ECO:0000313" key="1">
    <source>
        <dbReference type="EMBL" id="SVD07530.1"/>
    </source>
</evidence>
<reference evidence="1" key="1">
    <citation type="submission" date="2018-05" db="EMBL/GenBank/DDBJ databases">
        <authorList>
            <person name="Lanie J.A."/>
            <person name="Ng W.-L."/>
            <person name="Kazmierczak K.M."/>
            <person name="Andrzejewski T.M."/>
            <person name="Davidsen T.M."/>
            <person name="Wayne K.J."/>
            <person name="Tettelin H."/>
            <person name="Glass J.I."/>
            <person name="Rusch D."/>
            <person name="Podicherti R."/>
            <person name="Tsui H.-C.T."/>
            <person name="Winkler M.E."/>
        </authorList>
    </citation>
    <scope>NUCLEOTIDE SEQUENCE</scope>
</reference>
<sequence>MHLMLYHLPTELWRHLVPLKHVDIKTNLRFLIVPVVTLVLSTVPHIVEAQDSAVTIMYSKIGSASGASTEISIFENHLAYLSSGNYQIMPLPQILATLRNGGA</sequence>
<dbReference type="AlphaFoldDB" id="A0A382SC54"/>
<protein>
    <submittedName>
        <fullName evidence="1">Uncharacterized protein</fullName>
    </submittedName>
</protein>
<organism evidence="1">
    <name type="scientific">marine metagenome</name>
    <dbReference type="NCBI Taxonomy" id="408172"/>
    <lineage>
        <taxon>unclassified sequences</taxon>
        <taxon>metagenomes</taxon>
        <taxon>ecological metagenomes</taxon>
    </lineage>
</organism>
<proteinExistence type="predicted"/>
<name>A0A382SC54_9ZZZZ</name>
<gene>
    <name evidence="1" type="ORF">METZ01_LOCUS360384</name>
</gene>